<dbReference type="Proteomes" id="UP000800235">
    <property type="component" value="Unassembled WGS sequence"/>
</dbReference>
<dbReference type="OrthoDB" id="194289at2759"/>
<feature type="compositionally biased region" description="Acidic residues" evidence="1">
    <location>
        <begin position="348"/>
        <end position="361"/>
    </location>
</feature>
<accession>A0A9P4NM52</accession>
<evidence type="ECO:0000256" key="1">
    <source>
        <dbReference type="SAM" id="MobiDB-lite"/>
    </source>
</evidence>
<evidence type="ECO:0000313" key="4">
    <source>
        <dbReference type="Proteomes" id="UP000800235"/>
    </source>
</evidence>
<keyword evidence="2" id="KW-1133">Transmembrane helix</keyword>
<reference evidence="3" key="1">
    <citation type="journal article" date="2020" name="Stud. Mycol.">
        <title>101 Dothideomycetes genomes: a test case for predicting lifestyles and emergence of pathogens.</title>
        <authorList>
            <person name="Haridas S."/>
            <person name="Albert R."/>
            <person name="Binder M."/>
            <person name="Bloem J."/>
            <person name="Labutti K."/>
            <person name="Salamov A."/>
            <person name="Andreopoulos B."/>
            <person name="Baker S."/>
            <person name="Barry K."/>
            <person name="Bills G."/>
            <person name="Bluhm B."/>
            <person name="Cannon C."/>
            <person name="Castanera R."/>
            <person name="Culley D."/>
            <person name="Daum C."/>
            <person name="Ezra D."/>
            <person name="Gonzalez J."/>
            <person name="Henrissat B."/>
            <person name="Kuo A."/>
            <person name="Liang C."/>
            <person name="Lipzen A."/>
            <person name="Lutzoni F."/>
            <person name="Magnuson J."/>
            <person name="Mondo S."/>
            <person name="Nolan M."/>
            <person name="Ohm R."/>
            <person name="Pangilinan J."/>
            <person name="Park H.-J."/>
            <person name="Ramirez L."/>
            <person name="Alfaro M."/>
            <person name="Sun H."/>
            <person name="Tritt A."/>
            <person name="Yoshinaga Y."/>
            <person name="Zwiers L.-H."/>
            <person name="Turgeon B."/>
            <person name="Goodwin S."/>
            <person name="Spatafora J."/>
            <person name="Crous P."/>
            <person name="Grigoriev I."/>
        </authorList>
    </citation>
    <scope>NUCLEOTIDE SEQUENCE</scope>
    <source>
        <strain evidence="3">CBS 130266</strain>
    </source>
</reference>
<dbReference type="PANTHER" id="PTHR15887">
    <property type="entry name" value="TRANSMEMBRANE PROTEIN 69"/>
    <property type="match status" value="1"/>
</dbReference>
<dbReference type="Pfam" id="PF11911">
    <property type="entry name" value="DUF3429"/>
    <property type="match status" value="1"/>
</dbReference>
<organism evidence="3 4">
    <name type="scientific">Tothia fuscella</name>
    <dbReference type="NCBI Taxonomy" id="1048955"/>
    <lineage>
        <taxon>Eukaryota</taxon>
        <taxon>Fungi</taxon>
        <taxon>Dikarya</taxon>
        <taxon>Ascomycota</taxon>
        <taxon>Pezizomycotina</taxon>
        <taxon>Dothideomycetes</taxon>
        <taxon>Pleosporomycetidae</taxon>
        <taxon>Venturiales</taxon>
        <taxon>Cylindrosympodiaceae</taxon>
        <taxon>Tothia</taxon>
    </lineage>
</organism>
<comment type="caution">
    <text evidence="3">The sequence shown here is derived from an EMBL/GenBank/DDBJ whole genome shotgun (WGS) entry which is preliminary data.</text>
</comment>
<feature type="transmembrane region" description="Helical" evidence="2">
    <location>
        <begin position="272"/>
        <end position="295"/>
    </location>
</feature>
<evidence type="ECO:0008006" key="5">
    <source>
        <dbReference type="Google" id="ProtNLM"/>
    </source>
</evidence>
<feature type="transmembrane region" description="Helical" evidence="2">
    <location>
        <begin position="194"/>
        <end position="214"/>
    </location>
</feature>
<feature type="compositionally biased region" description="Polar residues" evidence="1">
    <location>
        <begin position="12"/>
        <end position="31"/>
    </location>
</feature>
<dbReference type="InterPro" id="IPR021836">
    <property type="entry name" value="DUF3429"/>
</dbReference>
<feature type="compositionally biased region" description="Basic and acidic residues" evidence="1">
    <location>
        <begin position="362"/>
        <end position="371"/>
    </location>
</feature>
<keyword evidence="2" id="KW-0472">Membrane</keyword>
<proteinExistence type="predicted"/>
<feature type="compositionally biased region" description="Basic and acidic residues" evidence="1">
    <location>
        <begin position="322"/>
        <end position="347"/>
    </location>
</feature>
<feature type="region of interest" description="Disordered" evidence="1">
    <location>
        <begin position="322"/>
        <end position="394"/>
    </location>
</feature>
<evidence type="ECO:0000313" key="3">
    <source>
        <dbReference type="EMBL" id="KAF2426554.1"/>
    </source>
</evidence>
<dbReference type="PANTHER" id="PTHR15887:SF1">
    <property type="entry name" value="TRANSMEMBRANE PROTEIN 69"/>
    <property type="match status" value="1"/>
</dbReference>
<gene>
    <name evidence="3" type="ORF">EJ08DRAFT_699852</name>
</gene>
<sequence length="394" mass="43200">MLRSPALRATLRSLSAPRTKTTPLRNSVTTSKNAQFTSRLCTLSSKRPQALAISLQRLHATSYATKGPVDKINEKFEEKVHKAKLESDPEHVTSETSVRGVFTEVGQPAQEREVDMAAGIKSDIKTIKETFDLSEVPRQAYVLGLAGVLPYVATSLATLGCAYDINHYQQHGTGWVMSQDTAEQVLHILEPLQIGYGAVIISFLGAIHWGLEWANFGGHIGYPRYAIGVMAPAIAWPTTLLPLEYALITQFLAFAALYYADARAARRGWAPAWYGTYRFVLTFMVGAAIVVSLIGRGEIGEFVRPRPQGTLDRVKALKKKMPEELNKEEAARTARLAAEGKKGKEVDSVEDEESGEEEDGGEEKGDEGGEEKGEEGDEEKGDEGGDDDKKDKKK</sequence>
<keyword evidence="2" id="KW-0812">Transmembrane</keyword>
<feature type="transmembrane region" description="Helical" evidence="2">
    <location>
        <begin position="234"/>
        <end position="260"/>
    </location>
</feature>
<protein>
    <recommendedName>
        <fullName evidence="5">MNN4-regulates the mannosylphosphorylation</fullName>
    </recommendedName>
</protein>
<dbReference type="EMBL" id="MU007063">
    <property type="protein sequence ID" value="KAF2426554.1"/>
    <property type="molecule type" value="Genomic_DNA"/>
</dbReference>
<feature type="compositionally biased region" description="Acidic residues" evidence="1">
    <location>
        <begin position="372"/>
        <end position="386"/>
    </location>
</feature>
<name>A0A9P4NM52_9PEZI</name>
<dbReference type="AlphaFoldDB" id="A0A9P4NM52"/>
<evidence type="ECO:0000256" key="2">
    <source>
        <dbReference type="SAM" id="Phobius"/>
    </source>
</evidence>
<keyword evidence="4" id="KW-1185">Reference proteome</keyword>
<feature type="region of interest" description="Disordered" evidence="1">
    <location>
        <begin position="1"/>
        <end position="31"/>
    </location>
</feature>